<dbReference type="Proteomes" id="UP000077202">
    <property type="component" value="Unassembled WGS sequence"/>
</dbReference>
<dbReference type="EMBL" id="LVLJ01003947">
    <property type="protein sequence ID" value="OAE19067.1"/>
    <property type="molecule type" value="Genomic_DNA"/>
</dbReference>
<dbReference type="Gene3D" id="2.60.40.10">
    <property type="entry name" value="Immunoglobulins"/>
    <property type="match status" value="1"/>
</dbReference>
<dbReference type="PANTHER" id="PTHR48421:SF1">
    <property type="entry name" value="MYCBP-ASSOCIATED PROTEIN"/>
    <property type="match status" value="1"/>
</dbReference>
<protein>
    <submittedName>
        <fullName evidence="2">Uncharacterized protein</fullName>
    </submittedName>
</protein>
<name>A0A176VEQ5_MARPO</name>
<comment type="caution">
    <text evidence="2">The sequence shown here is derived from an EMBL/GenBank/DDBJ whole genome shotgun (WGS) entry which is preliminary data.</text>
</comment>
<gene>
    <name evidence="2" type="ORF">AXG93_2119s1020</name>
</gene>
<evidence type="ECO:0000313" key="2">
    <source>
        <dbReference type="EMBL" id="OAE19067.1"/>
    </source>
</evidence>
<feature type="region of interest" description="Disordered" evidence="1">
    <location>
        <begin position="140"/>
        <end position="187"/>
    </location>
</feature>
<keyword evidence="3" id="KW-1185">Reference proteome</keyword>
<evidence type="ECO:0000256" key="1">
    <source>
        <dbReference type="SAM" id="MobiDB-lite"/>
    </source>
</evidence>
<dbReference type="PANTHER" id="PTHR48421">
    <property type="entry name" value="MYCBP-ASSOCIATED PROTEIN"/>
    <property type="match status" value="1"/>
</dbReference>
<feature type="compositionally biased region" description="Polar residues" evidence="1">
    <location>
        <begin position="589"/>
        <end position="598"/>
    </location>
</feature>
<feature type="region of interest" description="Disordered" evidence="1">
    <location>
        <begin position="715"/>
        <end position="741"/>
    </location>
</feature>
<dbReference type="AlphaFoldDB" id="A0A176VEQ5"/>
<feature type="compositionally biased region" description="Basic and acidic residues" evidence="1">
    <location>
        <begin position="854"/>
        <end position="864"/>
    </location>
</feature>
<dbReference type="InterPro" id="IPR013783">
    <property type="entry name" value="Ig-like_fold"/>
</dbReference>
<feature type="compositionally biased region" description="Acidic residues" evidence="1">
    <location>
        <begin position="471"/>
        <end position="481"/>
    </location>
</feature>
<organism evidence="2 3">
    <name type="scientific">Marchantia polymorpha subsp. ruderalis</name>
    <dbReference type="NCBI Taxonomy" id="1480154"/>
    <lineage>
        <taxon>Eukaryota</taxon>
        <taxon>Viridiplantae</taxon>
        <taxon>Streptophyta</taxon>
        <taxon>Embryophyta</taxon>
        <taxon>Marchantiophyta</taxon>
        <taxon>Marchantiopsida</taxon>
        <taxon>Marchantiidae</taxon>
        <taxon>Marchantiales</taxon>
        <taxon>Marchantiaceae</taxon>
        <taxon>Marchantia</taxon>
    </lineage>
</organism>
<reference evidence="2" key="1">
    <citation type="submission" date="2016-03" db="EMBL/GenBank/DDBJ databases">
        <title>Mechanisms controlling the formation of the plant cell surface in tip-growing cells are functionally conserved among land plants.</title>
        <authorList>
            <person name="Honkanen S."/>
            <person name="Jones V.A."/>
            <person name="Morieri G."/>
            <person name="Champion C."/>
            <person name="Hetherington A.J."/>
            <person name="Kelly S."/>
            <person name="Saint-Marcoux D."/>
            <person name="Proust H."/>
            <person name="Prescott H."/>
            <person name="Dolan L."/>
        </authorList>
    </citation>
    <scope>NUCLEOTIDE SEQUENCE [LARGE SCALE GENOMIC DNA]</scope>
    <source>
        <tissue evidence="2">Whole gametophyte</tissue>
    </source>
</reference>
<dbReference type="Pfam" id="PF14646">
    <property type="entry name" value="MYCBPAP"/>
    <property type="match status" value="2"/>
</dbReference>
<sequence length="876" mass="100695">MPQPPHTYCKLLSPEIKVVIPEDPKLKKFHVFQQLENDKETHALENWQWFEEDRPKLQESISRRINRPQDKLMMDQGFYHRMKMENAGVVDSLKRIEDRVRGETWWRMSLRNNWEMPVGVHGMCSKPENLMAQRKKEIVRIGNPDKETPKLEYFKDTSSRDQRRSPPVSRDGRLVPRRPQWFEQSRHHSHARTGGWLCQIQAHIRGKAIHPYSESPDLTYDEGDYDERYADFRDSDDEKEREILPYEPYEPRKEVKKGPAADISTPHLLFCCKPGKIDERTVTVKNRGTTAIFYSWERRPVEPLVLPGRQKEGWRLFTVMRGTGSLLPGYARKFTFKYSSREVGTHLEKWVCRIYPRLEKPVEVVDLKGVTMFEDRLRKWRNAFTRALEYREMMTGIREAFVDILNTAGKNSRPPEELRNQEYLYTKAAFDFIRNNLAVNPPIFFAPIVFKELEKLAQVVSATVPKAPDPPPEEVVVEEETDRSRRKSKKDKKDKKDKKEKKKRKDTTSDEQDGETPDNQKKSRRKKSKSDAAAASSEAEAEPEADKEDAGKKSRRKSSKSSPEGDAEPSADKKEKKSRRKGSKSKSETATASETENGSAGAVASSPPQPDGRAVEVSPAAWAGSVSSILEAINCSPERQQRRQLKKQLNALLETAAVPNHQTSLLLMAMYKSLSQISSDVENVLETITEETGRPIVEQLLQKYYAQIEAEQAAAESVQGSDAGEDPDDMTWPFKDDDSETDWLPEEEKNLVKRERANDMLAFIMKWIHILTEARCVLRYGFDKCQDRISDEQSSVAAMIDQKILEYSKESSEDACWKVFDFERKKQHLQEELVSLPSCQLPNCPNCPRPEIPNEKQPETHSEIPELAADGLGTLI</sequence>
<dbReference type="InterPro" id="IPR032707">
    <property type="entry name" value="MYCBPAP"/>
</dbReference>
<feature type="region of interest" description="Disordered" evidence="1">
    <location>
        <begin position="854"/>
        <end position="876"/>
    </location>
</feature>
<feature type="compositionally biased region" description="Basic residues" evidence="1">
    <location>
        <begin position="484"/>
        <end position="505"/>
    </location>
</feature>
<accession>A0A176VEQ5</accession>
<feature type="region of interest" description="Disordered" evidence="1">
    <location>
        <begin position="464"/>
        <end position="618"/>
    </location>
</feature>
<proteinExistence type="predicted"/>
<evidence type="ECO:0000313" key="3">
    <source>
        <dbReference type="Proteomes" id="UP000077202"/>
    </source>
</evidence>
<feature type="compositionally biased region" description="Basic and acidic residues" evidence="1">
    <location>
        <begin position="140"/>
        <end position="174"/>
    </location>
</feature>